<evidence type="ECO:0000256" key="1">
    <source>
        <dbReference type="SAM" id="MobiDB-lite"/>
    </source>
</evidence>
<accession>A0ABT6NV82</accession>
<protein>
    <submittedName>
        <fullName evidence="3">Uncharacterized protein</fullName>
    </submittedName>
</protein>
<gene>
    <name evidence="3" type="ORF">QHF89_22330</name>
</gene>
<feature type="region of interest" description="Disordered" evidence="1">
    <location>
        <begin position="76"/>
        <end position="108"/>
    </location>
</feature>
<feature type="region of interest" description="Disordered" evidence="1">
    <location>
        <begin position="1"/>
        <end position="34"/>
    </location>
</feature>
<keyword evidence="2" id="KW-1133">Transmembrane helix</keyword>
<sequence>MKREHKLRLVRPDERVAFEDEPPPSPEELAEAEALRASLEKGEPPLAVVLLRSASAPASLDDALNDALIERALGKSEARAEGEDEPPTASERAGATRLRDALDAPRGEERRAPLAELAEALVAAHKPRAIEPLRNEALIARALGRTSAQPRKGRVLSVVTAAVVMAAAAAAGFVLTLRSSTESTVAEAHELQRSRSAGELFDTPFPRVGGASARVDRIASARATELRQNRFALWGVR</sequence>
<evidence type="ECO:0000313" key="3">
    <source>
        <dbReference type="EMBL" id="MDI1432251.1"/>
    </source>
</evidence>
<feature type="compositionally biased region" description="Basic and acidic residues" evidence="1">
    <location>
        <begin position="97"/>
        <end position="108"/>
    </location>
</feature>
<keyword evidence="2" id="KW-0472">Membrane</keyword>
<dbReference type="RefSeq" id="WP_284720797.1">
    <property type="nucleotide sequence ID" value="NZ_JARZHI010000019.1"/>
</dbReference>
<feature type="transmembrane region" description="Helical" evidence="2">
    <location>
        <begin position="155"/>
        <end position="175"/>
    </location>
</feature>
<keyword evidence="4" id="KW-1185">Reference proteome</keyword>
<proteinExistence type="predicted"/>
<comment type="caution">
    <text evidence="3">The sequence shown here is derived from an EMBL/GenBank/DDBJ whole genome shotgun (WGS) entry which is preliminary data.</text>
</comment>
<dbReference type="Proteomes" id="UP001160301">
    <property type="component" value="Unassembled WGS sequence"/>
</dbReference>
<reference evidence="3 4" key="1">
    <citation type="submission" date="2023-04" db="EMBL/GenBank/DDBJ databases">
        <title>The genome sequence of Polyangium sorediatum DSM14670.</title>
        <authorList>
            <person name="Zhang X."/>
        </authorList>
    </citation>
    <scope>NUCLEOTIDE SEQUENCE [LARGE SCALE GENOMIC DNA]</scope>
    <source>
        <strain evidence="3 4">DSM 14670</strain>
    </source>
</reference>
<organism evidence="3 4">
    <name type="scientific">Polyangium sorediatum</name>
    <dbReference type="NCBI Taxonomy" id="889274"/>
    <lineage>
        <taxon>Bacteria</taxon>
        <taxon>Pseudomonadati</taxon>
        <taxon>Myxococcota</taxon>
        <taxon>Polyangia</taxon>
        <taxon>Polyangiales</taxon>
        <taxon>Polyangiaceae</taxon>
        <taxon>Polyangium</taxon>
    </lineage>
</organism>
<name>A0ABT6NV82_9BACT</name>
<evidence type="ECO:0000256" key="2">
    <source>
        <dbReference type="SAM" id="Phobius"/>
    </source>
</evidence>
<evidence type="ECO:0000313" key="4">
    <source>
        <dbReference type="Proteomes" id="UP001160301"/>
    </source>
</evidence>
<keyword evidence="2" id="KW-0812">Transmembrane</keyword>
<dbReference type="EMBL" id="JARZHI010000019">
    <property type="protein sequence ID" value="MDI1432251.1"/>
    <property type="molecule type" value="Genomic_DNA"/>
</dbReference>